<evidence type="ECO:0000313" key="1">
    <source>
        <dbReference type="EMBL" id="CDW79243.1"/>
    </source>
</evidence>
<dbReference type="InParanoid" id="A0A078AE95"/>
<protein>
    <submittedName>
        <fullName evidence="1">Uncharacterized protein</fullName>
    </submittedName>
</protein>
<accession>A0A078AE95</accession>
<dbReference type="EMBL" id="CCKQ01007820">
    <property type="protein sequence ID" value="CDW79243.1"/>
    <property type="molecule type" value="Genomic_DNA"/>
</dbReference>
<dbReference type="AlphaFoldDB" id="A0A078AE95"/>
<sequence>MTGINLVTYQLEWVDSIEFQQHSHIISLIRSEQKGLTSSLSIRDYLLLKQELSGRIVKQAILIDCGMIAKPMTNIMSMPLSVQALQGTGYIMLMGIQYIQDNQYDLFAASFDNYNVFDVNNQGINSQAAPFNAIIRQMYYNFGYLVGCIESLENDSALMGMFIFHINSPQSNVLLRSATQTYFERNFECIGVKIAAVDLISLVYTAQSAEINRIFIVTLKVDPFTHPVTTLSEQVLVQMKYEATKVYQFKYVDTKNDYFHLGQVTLWKNQQNKTSSQINVSQLQPLQERRPKQLTQYIDCFLGELCEIYFSKFSFANQCSDEVTINKMYSLGITMNQGNLNYYNVSEYSTMIANFSLRLNQTSLVGHYSIQITYNISETPDLIKNWVIFKENFTLNVSNACQLEYKVLENIQNVSIRHKISTDIIYQSIPRLILAPHQSCFKQTPSIIRYLNEQDVSQIIITDKLSDFQVGFLVDSPEKIGVYEFLFSVKVEADIEYFEPKTYQTYSFKFILKLLLDR</sequence>
<name>A0A078AE95_STYLE</name>
<evidence type="ECO:0000313" key="2">
    <source>
        <dbReference type="Proteomes" id="UP000039865"/>
    </source>
</evidence>
<reference evidence="1 2" key="1">
    <citation type="submission" date="2014-06" db="EMBL/GenBank/DDBJ databases">
        <authorList>
            <person name="Swart Estienne"/>
        </authorList>
    </citation>
    <scope>NUCLEOTIDE SEQUENCE [LARGE SCALE GENOMIC DNA]</scope>
    <source>
        <strain evidence="1 2">130c</strain>
    </source>
</reference>
<gene>
    <name evidence="1" type="primary">Contig10576.g11291</name>
    <name evidence="1" type="ORF">STYLEM_8229</name>
</gene>
<dbReference type="Proteomes" id="UP000039865">
    <property type="component" value="Unassembled WGS sequence"/>
</dbReference>
<keyword evidence="2" id="KW-1185">Reference proteome</keyword>
<organism evidence="1 2">
    <name type="scientific">Stylonychia lemnae</name>
    <name type="common">Ciliate</name>
    <dbReference type="NCBI Taxonomy" id="5949"/>
    <lineage>
        <taxon>Eukaryota</taxon>
        <taxon>Sar</taxon>
        <taxon>Alveolata</taxon>
        <taxon>Ciliophora</taxon>
        <taxon>Intramacronucleata</taxon>
        <taxon>Spirotrichea</taxon>
        <taxon>Stichotrichia</taxon>
        <taxon>Sporadotrichida</taxon>
        <taxon>Oxytrichidae</taxon>
        <taxon>Stylonychinae</taxon>
        <taxon>Stylonychia</taxon>
    </lineage>
</organism>
<proteinExistence type="predicted"/>